<keyword evidence="5 19" id="KW-0812">Transmembrane</keyword>
<accession>A0A8X6HGT1</accession>
<evidence type="ECO:0000256" key="15">
    <source>
        <dbReference type="ARBA" id="ARBA00059516"/>
    </source>
</evidence>
<dbReference type="EMBL" id="BMAO01008224">
    <property type="protein sequence ID" value="GFR21860.1"/>
    <property type="molecule type" value="Genomic_DNA"/>
</dbReference>
<evidence type="ECO:0000256" key="2">
    <source>
        <dbReference type="ARBA" id="ARBA00004922"/>
    </source>
</evidence>
<dbReference type="GO" id="GO:0030246">
    <property type="term" value="F:carbohydrate binding"/>
    <property type="evidence" value="ECO:0007669"/>
    <property type="project" value="InterPro"/>
</dbReference>
<keyword evidence="7 17" id="KW-0378">Hydrolase</keyword>
<evidence type="ECO:0000259" key="20">
    <source>
        <dbReference type="SMART" id="SM00872"/>
    </source>
</evidence>
<dbReference type="PANTHER" id="PTHR11607">
    <property type="entry name" value="ALPHA-MANNOSIDASE"/>
    <property type="match status" value="1"/>
</dbReference>
<comment type="subcellular location">
    <subcellularLocation>
        <location evidence="1">Golgi apparatus membrane</location>
        <topology evidence="1">Single-pass type II membrane protein</topology>
    </subcellularLocation>
</comment>
<dbReference type="SUPFAM" id="SSF74650">
    <property type="entry name" value="Galactose mutarotase-like"/>
    <property type="match status" value="1"/>
</dbReference>
<dbReference type="InterPro" id="IPR011682">
    <property type="entry name" value="Glyco_hydro_38_C"/>
</dbReference>
<comment type="catalytic activity">
    <reaction evidence="16">
        <text>N(4)-{beta-D-GlcNAc-(1-&gt;2)-alpha-D-Man-(1-&gt;3)-[alpha-D-Man-(1-&gt;3)-[alpha-D-Man-(1-&gt;6)]-alpha-D-Man-(1-&gt;6)]-beta-D-Man-(1-&gt;4)-beta-D-GlcNAc-(1-&gt;4)-beta-D-GlcNAc}-L-asparaginyl-[protein] + 2 H2O = 2 alpha-D-mannopyranose + an N(4)-{beta-D-GlcNAc-(1-&gt;2)-alpha-D-Man-(1-&gt;3)-[alpha-D-Man-(1-&gt;6)]-beta-D-Man-(1-&gt;4)-beta-D-GlcNAc-(1-&gt;4)-beta-D-GlcNAc}-L-asparaginyl-[protein]</text>
        <dbReference type="Rhea" id="RHEA:56052"/>
        <dbReference type="Rhea" id="RHEA-COMP:14368"/>
        <dbReference type="Rhea" id="RHEA-COMP:14369"/>
        <dbReference type="ChEBI" id="CHEBI:15377"/>
        <dbReference type="ChEBI" id="CHEBI:28729"/>
        <dbReference type="ChEBI" id="CHEBI:60615"/>
        <dbReference type="ChEBI" id="CHEBI:60625"/>
        <dbReference type="EC" id="3.2.1.114"/>
    </reaction>
</comment>
<dbReference type="InterPro" id="IPR037094">
    <property type="entry name" value="Glyco_hydro_38_cen_sf"/>
</dbReference>
<comment type="similarity">
    <text evidence="3 17">Belongs to the glycosyl hydrolase 38 family.</text>
</comment>
<evidence type="ECO:0000256" key="7">
    <source>
        <dbReference type="ARBA" id="ARBA00022801"/>
    </source>
</evidence>
<sequence>MFRFRLGTSVFQFRKHTITVGILKGALLLGILYLLYKTMYSKFPDGTNPIRRTEINKGELSLLEQRLENLEKELQRNREMLAQVKDTVRNVIKVEPNPHSMPFGPVLHKANRSSVNLSVFDCQLCLESSVISDENTLDMYENIEFENKDGGVWKQGWNIEYDPLQWNEEKKLKIFVVPHSHNDPGWIKTFEKYFKDQTQHILNNMVLKMKDDKKKKFIWAEVSFFALWWEKIDSNTQLAVKKLLSDGQLEIVTGGWVMNDEATAHYFAMIEQMIEGHQWLEQNLDYKPKNGWAIDPFGLSPTMAYLLRRMGLDNMVIQRVHYSVKKYLAMNKGLEFLWRQPWDQNHTMDILCHTMPFYSYDIPHTCGPDPKVCCQFDFKRLPGNKVNCPWRVPPVPITQENVADRAWMLLDQYRKKAQLFRTDVVMIQLGDDFRYDKAHEWDQQFNNYQKIFDYINSRKDWHAEAKFGTLEDYFSTLRKDTYVDYRNMPANFPSLIGDFFTYADRDDHYWSGYYTSRPFYKNMDRALEAHLRGAEILFSLMMAKMEKQTMTSIMPYLSVLMGDLVTSRRTLGLFQHHDAITGTSKDHVVIDYASKMFATLQKLRNIIGQCAVYLLSPNFLDVLDEQIALLQTDEYRPHNALPQKIAVKFSHERKERYVVLYNSLGHSRSELVKVIVTSSSVIVKDSSDNIVPCQVNPLFKKRKIVEGEFELLFYADLPAVSLTTYSIHVVETERLVSHRAVIKFMNVESAPSSQDFLIVRLEPQDQFSIKSDYYTAHFSGSNGMLKKIISSSLTSELDMEIKFLKYGTKTKGKDKSGAYLFLPDTDAKEIDYNKPEIFIVEGPLISEVIVMLKDVEHHVLLKNSPGFDGAGIEIYNLINIASETNKELIMRFITNITNEKQEFYTDLNGLQMIKRRHIKKLPIQGNVYPVTTMAYFEDNRTRFTFLTSHSVGVTCLQPGWFEVFLDRRLNQDDNRGLQQGITDNRDTPSYFRILLEQRSSRFKHLPFKENSRYPSLLAHQSSLSLLHPIFVLVRLDSEAEPNVVLRNPDAPLKSNFSPVGLELPCDVHLLNLRTLPSPSGTLYLPSNFSALFLHRLGFDCSFDTWGQCSMQNGTVSISNLFPTLFGSTVEEVSLSLMYTGNKFSRDAHIQLPAMEIVTLKLSQR</sequence>
<keyword evidence="13" id="KW-1015">Disulfide bond</keyword>
<evidence type="ECO:0000256" key="16">
    <source>
        <dbReference type="ARBA" id="ARBA00093232"/>
    </source>
</evidence>
<dbReference type="PANTHER" id="PTHR11607:SF3">
    <property type="entry name" value="LYSOSOMAL ALPHA-MANNOSIDASE"/>
    <property type="match status" value="1"/>
</dbReference>
<evidence type="ECO:0000313" key="22">
    <source>
        <dbReference type="Proteomes" id="UP000887116"/>
    </source>
</evidence>
<keyword evidence="11" id="KW-0333">Golgi apparatus</keyword>
<dbReference type="InterPro" id="IPR013780">
    <property type="entry name" value="Glyco_hydro_b"/>
</dbReference>
<dbReference type="InterPro" id="IPR011013">
    <property type="entry name" value="Gal_mutarotase_sf_dom"/>
</dbReference>
<keyword evidence="6 17" id="KW-0479">Metal-binding</keyword>
<dbReference type="SMART" id="SM00872">
    <property type="entry name" value="Alpha-mann_mid"/>
    <property type="match status" value="1"/>
</dbReference>
<keyword evidence="12 19" id="KW-0472">Membrane</keyword>
<evidence type="ECO:0000256" key="10">
    <source>
        <dbReference type="ARBA" id="ARBA00022989"/>
    </source>
</evidence>
<dbReference type="Gene3D" id="2.60.40.1180">
    <property type="entry name" value="Golgi alpha-mannosidase II"/>
    <property type="match status" value="1"/>
</dbReference>
<dbReference type="OrthoDB" id="10261055at2759"/>
<organism evidence="21 22">
    <name type="scientific">Trichonephila clavata</name>
    <name type="common">Joro spider</name>
    <name type="synonym">Nephila clavata</name>
    <dbReference type="NCBI Taxonomy" id="2740835"/>
    <lineage>
        <taxon>Eukaryota</taxon>
        <taxon>Metazoa</taxon>
        <taxon>Ecdysozoa</taxon>
        <taxon>Arthropoda</taxon>
        <taxon>Chelicerata</taxon>
        <taxon>Arachnida</taxon>
        <taxon>Araneae</taxon>
        <taxon>Araneomorphae</taxon>
        <taxon>Entelegynae</taxon>
        <taxon>Araneoidea</taxon>
        <taxon>Nephilidae</taxon>
        <taxon>Trichonephila</taxon>
    </lineage>
</organism>
<dbReference type="InterPro" id="IPR050843">
    <property type="entry name" value="Glycosyl_Hydrlase_38"/>
</dbReference>
<comment type="caution">
    <text evidence="21">The sequence shown here is derived from an EMBL/GenBank/DDBJ whole genome shotgun (WGS) entry which is preliminary data.</text>
</comment>
<feature type="domain" description="Glycoside hydrolase family 38 central" evidence="20">
    <location>
        <begin position="508"/>
        <end position="596"/>
    </location>
</feature>
<evidence type="ECO:0000256" key="5">
    <source>
        <dbReference type="ARBA" id="ARBA00022692"/>
    </source>
</evidence>
<evidence type="ECO:0000256" key="3">
    <source>
        <dbReference type="ARBA" id="ARBA00009792"/>
    </source>
</evidence>
<dbReference type="Gene3D" id="1.20.1270.50">
    <property type="entry name" value="Glycoside hydrolase family 38, central domain"/>
    <property type="match status" value="1"/>
</dbReference>
<name>A0A8X6HGT1_TRICU</name>
<dbReference type="CDD" id="cd10809">
    <property type="entry name" value="GH38N_AMII_GMII_SfManIII_like"/>
    <property type="match status" value="1"/>
</dbReference>
<dbReference type="GO" id="GO:0006013">
    <property type="term" value="P:mannose metabolic process"/>
    <property type="evidence" value="ECO:0007669"/>
    <property type="project" value="InterPro"/>
</dbReference>
<comment type="subunit">
    <text evidence="4">Homodimer; disulfide-linked.</text>
</comment>
<evidence type="ECO:0000256" key="12">
    <source>
        <dbReference type="ARBA" id="ARBA00023136"/>
    </source>
</evidence>
<evidence type="ECO:0000256" key="14">
    <source>
        <dbReference type="ARBA" id="ARBA00023295"/>
    </source>
</evidence>
<dbReference type="InterPro" id="IPR027291">
    <property type="entry name" value="Glyco_hydro_38_N_sf"/>
</dbReference>
<dbReference type="Gene3D" id="3.20.110.10">
    <property type="entry name" value="Glycoside hydrolase 38, N terminal domain"/>
    <property type="match status" value="1"/>
</dbReference>
<dbReference type="Pfam" id="PF01074">
    <property type="entry name" value="Glyco_hydro_38N"/>
    <property type="match status" value="1"/>
</dbReference>
<evidence type="ECO:0000256" key="19">
    <source>
        <dbReference type="SAM" id="Phobius"/>
    </source>
</evidence>
<keyword evidence="22" id="KW-1185">Reference proteome</keyword>
<dbReference type="Gene3D" id="2.70.98.30">
    <property type="entry name" value="Golgi alpha-mannosidase II, domain 4"/>
    <property type="match status" value="1"/>
</dbReference>
<feature type="coiled-coil region" evidence="18">
    <location>
        <begin position="53"/>
        <end position="87"/>
    </location>
</feature>
<dbReference type="FunFam" id="2.70.98.30:FF:000002">
    <property type="entry name" value="Alpha-mannosidase"/>
    <property type="match status" value="1"/>
</dbReference>
<dbReference type="InterPro" id="IPR000602">
    <property type="entry name" value="Glyco_hydro_38_N"/>
</dbReference>
<keyword evidence="9" id="KW-0735">Signal-anchor</keyword>
<evidence type="ECO:0000256" key="8">
    <source>
        <dbReference type="ARBA" id="ARBA00022833"/>
    </source>
</evidence>
<dbReference type="GO" id="GO:0000139">
    <property type="term" value="C:Golgi membrane"/>
    <property type="evidence" value="ECO:0007669"/>
    <property type="project" value="UniProtKB-SubCell"/>
</dbReference>
<keyword evidence="14 17" id="KW-0326">Glycosidase</keyword>
<comment type="pathway">
    <text evidence="2">Protein modification; protein glycosylation.</text>
</comment>
<dbReference type="FunFam" id="1.20.1270.50:FF:000001">
    <property type="entry name" value="Alpha-mannosidase"/>
    <property type="match status" value="1"/>
</dbReference>
<evidence type="ECO:0000256" key="1">
    <source>
        <dbReference type="ARBA" id="ARBA00004323"/>
    </source>
</evidence>
<protein>
    <recommendedName>
        <fullName evidence="17">Alpha-mannosidase</fullName>
        <ecNumber evidence="17">3.2.1.-</ecNumber>
    </recommendedName>
</protein>
<dbReference type="Proteomes" id="UP000887116">
    <property type="component" value="Unassembled WGS sequence"/>
</dbReference>
<dbReference type="InterPro" id="IPR015341">
    <property type="entry name" value="Glyco_hydro_38_cen"/>
</dbReference>
<evidence type="ECO:0000256" key="6">
    <source>
        <dbReference type="ARBA" id="ARBA00022723"/>
    </source>
</evidence>
<dbReference type="SUPFAM" id="SSF88688">
    <property type="entry name" value="Families 57/38 glycoside transferase middle domain"/>
    <property type="match status" value="1"/>
</dbReference>
<keyword evidence="10 19" id="KW-1133">Transmembrane helix</keyword>
<dbReference type="Pfam" id="PF09261">
    <property type="entry name" value="Alpha-mann_mid"/>
    <property type="match status" value="1"/>
</dbReference>
<evidence type="ECO:0000256" key="9">
    <source>
        <dbReference type="ARBA" id="ARBA00022968"/>
    </source>
</evidence>
<comment type="cofactor">
    <cofactor evidence="17">
        <name>Zn(2+)</name>
        <dbReference type="ChEBI" id="CHEBI:29105"/>
    </cofactor>
    <text evidence="17">Binds 1 zinc ion per subunit.</text>
</comment>
<dbReference type="GO" id="GO:0004572">
    <property type="term" value="F:mannosyl-oligosaccharide 1,3-1,6-alpha-mannosidase activity"/>
    <property type="evidence" value="ECO:0007669"/>
    <property type="project" value="UniProtKB-EC"/>
</dbReference>
<evidence type="ECO:0000256" key="11">
    <source>
        <dbReference type="ARBA" id="ARBA00023034"/>
    </source>
</evidence>
<keyword evidence="18" id="KW-0175">Coiled coil</keyword>
<evidence type="ECO:0000256" key="13">
    <source>
        <dbReference type="ARBA" id="ARBA00023157"/>
    </source>
</evidence>
<evidence type="ECO:0000256" key="18">
    <source>
        <dbReference type="SAM" id="Coils"/>
    </source>
</evidence>
<evidence type="ECO:0000256" key="4">
    <source>
        <dbReference type="ARBA" id="ARBA00011748"/>
    </source>
</evidence>
<comment type="function">
    <text evidence="15">Catalyzes the first committed step in the biosynthesis of complex N-glycans. It controls conversion of high mannose to complex N-glycans; the final hydrolytic step in the N-glycan maturation pathway.</text>
</comment>
<dbReference type="AlphaFoldDB" id="A0A8X6HGT1"/>
<gene>
    <name evidence="21" type="primary">Man2a1</name>
    <name evidence="21" type="ORF">TNCT_617911</name>
</gene>
<dbReference type="FunFam" id="3.20.110.10:FF:000003">
    <property type="entry name" value="Alpha-mannosidase"/>
    <property type="match status" value="1"/>
</dbReference>
<dbReference type="Pfam" id="PF07748">
    <property type="entry name" value="Glyco_hydro_38C"/>
    <property type="match status" value="1"/>
</dbReference>
<proteinExistence type="inferred from homology"/>
<dbReference type="InterPro" id="IPR011330">
    <property type="entry name" value="Glyco_hydro/deAcase_b/a-brl"/>
</dbReference>
<dbReference type="EC" id="3.2.1.-" evidence="17"/>
<feature type="transmembrane region" description="Helical" evidence="19">
    <location>
        <begin position="20"/>
        <end position="36"/>
    </location>
</feature>
<reference evidence="21" key="1">
    <citation type="submission" date="2020-07" db="EMBL/GenBank/DDBJ databases">
        <title>Multicomponent nature underlies the extraordinary mechanical properties of spider dragline silk.</title>
        <authorList>
            <person name="Kono N."/>
            <person name="Nakamura H."/>
            <person name="Mori M."/>
            <person name="Yoshida Y."/>
            <person name="Ohtoshi R."/>
            <person name="Malay A.D."/>
            <person name="Moran D.A.P."/>
            <person name="Tomita M."/>
            <person name="Numata K."/>
            <person name="Arakawa K."/>
        </authorList>
    </citation>
    <scope>NUCLEOTIDE SEQUENCE</scope>
</reference>
<dbReference type="GO" id="GO:0006491">
    <property type="term" value="P:N-glycan processing"/>
    <property type="evidence" value="ECO:0007669"/>
    <property type="project" value="TreeGrafter"/>
</dbReference>
<dbReference type="SUPFAM" id="SSF88713">
    <property type="entry name" value="Glycoside hydrolase/deacetylase"/>
    <property type="match status" value="1"/>
</dbReference>
<dbReference type="InterPro" id="IPR028995">
    <property type="entry name" value="Glyco_hydro_57/38_cen_sf"/>
</dbReference>
<keyword evidence="8 17" id="KW-0862">Zinc</keyword>
<evidence type="ECO:0000256" key="17">
    <source>
        <dbReference type="RuleBase" id="RU361199"/>
    </source>
</evidence>
<evidence type="ECO:0000313" key="21">
    <source>
        <dbReference type="EMBL" id="GFR21860.1"/>
    </source>
</evidence>
<dbReference type="GO" id="GO:0046872">
    <property type="term" value="F:metal ion binding"/>
    <property type="evidence" value="ECO:0007669"/>
    <property type="project" value="UniProtKB-KW"/>
</dbReference>